<dbReference type="PANTHER" id="PTHR43867">
    <property type="entry name" value="CELLULOSE SYNTHASE CATALYTIC SUBUNIT A [UDP-FORMING]"/>
    <property type="match status" value="1"/>
</dbReference>
<evidence type="ECO:0000256" key="1">
    <source>
        <dbReference type="ARBA" id="ARBA00004141"/>
    </source>
</evidence>
<evidence type="ECO:0000256" key="5">
    <source>
        <dbReference type="ARBA" id="ARBA00022989"/>
    </source>
</evidence>
<feature type="transmembrane region" description="Helical" evidence="8">
    <location>
        <begin position="401"/>
        <end position="418"/>
    </location>
</feature>
<sequence>MGGVMPSEGYDHDSRGCLAGVLAEPPATTGYRVRYRVLPRAARYRIGTVLLMALAPALAGALLLHVLWPTHWADHGSGQGRLMPPADSVTLVSVALLELFLLVNVIAVAHAVWVARDPVPVLPERGAGLAFLVTYVPGKERLSTVRATLEGAVRMRHPGPLDVWLLDESDDPEARMLCAELGVHHFTRLGVPEWNRTAGPHEAGTRHGNYNAWLAKHGDAYDFFASVDTGHVPLPGFLERMTGYFRDPDIAFVVGPPEPGPDSPAGTGADGSARFPFHALLQRAGNRYGAPVFAGTGRVMRVAALRRAGGFHDSAAGDLASGFEIHRRRNPLTGRHWRSVHTPDVPVAGKGPSVPAYVLTQRLRRSRGAYGALSRQYGRALFRVPPGRLIGYTLTLLRRPVAVVTCLFGALSCLLAVAHAQMRVWAVCALVATALPPALEWCRTRLRERGRSTARERSRTVRPVQEAEPALAAATTASSPVAGN</sequence>
<evidence type="ECO:0000256" key="3">
    <source>
        <dbReference type="ARBA" id="ARBA00022679"/>
    </source>
</evidence>
<accession>A0ABV9UZF3</accession>
<dbReference type="RefSeq" id="WP_341864636.1">
    <property type="nucleotide sequence ID" value="NZ_JBFAGR010000001.1"/>
</dbReference>
<dbReference type="SUPFAM" id="SSF53448">
    <property type="entry name" value="Nucleotide-diphospho-sugar transferases"/>
    <property type="match status" value="1"/>
</dbReference>
<keyword evidence="2" id="KW-0328">Glycosyltransferase</keyword>
<feature type="region of interest" description="Disordered" evidence="7">
    <location>
        <begin position="452"/>
        <end position="484"/>
    </location>
</feature>
<evidence type="ECO:0000256" key="8">
    <source>
        <dbReference type="SAM" id="Phobius"/>
    </source>
</evidence>
<dbReference type="Proteomes" id="UP001595908">
    <property type="component" value="Unassembled WGS sequence"/>
</dbReference>
<dbReference type="GeneID" id="31232507"/>
<evidence type="ECO:0000256" key="7">
    <source>
        <dbReference type="SAM" id="MobiDB-lite"/>
    </source>
</evidence>
<keyword evidence="3 9" id="KW-0808">Transferase</keyword>
<evidence type="ECO:0000313" key="9">
    <source>
        <dbReference type="EMBL" id="MFC4977067.1"/>
    </source>
</evidence>
<reference evidence="10" key="1">
    <citation type="journal article" date="2019" name="Int. J. Syst. Evol. Microbiol.">
        <title>The Global Catalogue of Microorganisms (GCM) 10K type strain sequencing project: providing services to taxonomists for standard genome sequencing and annotation.</title>
        <authorList>
            <consortium name="The Broad Institute Genomics Platform"/>
            <consortium name="The Broad Institute Genome Sequencing Center for Infectious Disease"/>
            <person name="Wu L."/>
            <person name="Ma J."/>
        </authorList>
    </citation>
    <scope>NUCLEOTIDE SEQUENCE [LARGE SCALE GENOMIC DNA]</scope>
    <source>
        <strain evidence="10">ICMP 257</strain>
    </source>
</reference>
<feature type="transmembrane region" description="Helical" evidence="8">
    <location>
        <begin position="88"/>
        <end position="115"/>
    </location>
</feature>
<protein>
    <submittedName>
        <fullName evidence="9">Glycosyl transferase</fullName>
    </submittedName>
</protein>
<comment type="subcellular location">
    <subcellularLocation>
        <location evidence="1">Membrane</location>
        <topology evidence="1">Multi-pass membrane protein</topology>
    </subcellularLocation>
</comment>
<dbReference type="EMBL" id="JBHSJE010000001">
    <property type="protein sequence ID" value="MFC4977067.1"/>
    <property type="molecule type" value="Genomic_DNA"/>
</dbReference>
<gene>
    <name evidence="9" type="ORF">ACFPL4_01650</name>
</gene>
<evidence type="ECO:0000256" key="6">
    <source>
        <dbReference type="ARBA" id="ARBA00023136"/>
    </source>
</evidence>
<evidence type="ECO:0000256" key="2">
    <source>
        <dbReference type="ARBA" id="ARBA00022676"/>
    </source>
</evidence>
<dbReference type="InterPro" id="IPR050321">
    <property type="entry name" value="Glycosyltr_2/OpgH_subfam"/>
</dbReference>
<keyword evidence="5 8" id="KW-1133">Transmembrane helix</keyword>
<evidence type="ECO:0000313" key="10">
    <source>
        <dbReference type="Proteomes" id="UP001595908"/>
    </source>
</evidence>
<keyword evidence="6 8" id="KW-0472">Membrane</keyword>
<keyword evidence="4 8" id="KW-0812">Transmembrane</keyword>
<feature type="compositionally biased region" description="Low complexity" evidence="7">
    <location>
        <begin position="466"/>
        <end position="484"/>
    </location>
</feature>
<name>A0ABV9UZF3_STRAZ</name>
<comment type="caution">
    <text evidence="9">The sequence shown here is derived from an EMBL/GenBank/DDBJ whole genome shotgun (WGS) entry which is preliminary data.</text>
</comment>
<dbReference type="InterPro" id="IPR029044">
    <property type="entry name" value="Nucleotide-diphossugar_trans"/>
</dbReference>
<organism evidence="9 10">
    <name type="scientific">Streptomyces atroolivaceus</name>
    <dbReference type="NCBI Taxonomy" id="66869"/>
    <lineage>
        <taxon>Bacteria</taxon>
        <taxon>Bacillati</taxon>
        <taxon>Actinomycetota</taxon>
        <taxon>Actinomycetes</taxon>
        <taxon>Kitasatosporales</taxon>
        <taxon>Streptomycetaceae</taxon>
        <taxon>Streptomyces</taxon>
    </lineage>
</organism>
<evidence type="ECO:0000256" key="4">
    <source>
        <dbReference type="ARBA" id="ARBA00022692"/>
    </source>
</evidence>
<proteinExistence type="predicted"/>
<feature type="transmembrane region" description="Helical" evidence="8">
    <location>
        <begin position="424"/>
        <end position="442"/>
    </location>
</feature>
<keyword evidence="10" id="KW-1185">Reference proteome</keyword>
<dbReference type="Gene3D" id="3.90.550.10">
    <property type="entry name" value="Spore Coat Polysaccharide Biosynthesis Protein SpsA, Chain A"/>
    <property type="match status" value="1"/>
</dbReference>
<dbReference type="PANTHER" id="PTHR43867:SF2">
    <property type="entry name" value="CELLULOSE SYNTHASE CATALYTIC SUBUNIT A [UDP-FORMING]"/>
    <property type="match status" value="1"/>
</dbReference>
<dbReference type="GO" id="GO:0016740">
    <property type="term" value="F:transferase activity"/>
    <property type="evidence" value="ECO:0007669"/>
    <property type="project" value="UniProtKB-KW"/>
</dbReference>
<feature type="transmembrane region" description="Helical" evidence="8">
    <location>
        <begin position="44"/>
        <end position="68"/>
    </location>
</feature>